<protein>
    <submittedName>
        <fullName evidence="1">Uncharacterized protein</fullName>
    </submittedName>
</protein>
<organism evidence="1 2">
    <name type="scientific">Protopolystoma xenopodis</name>
    <dbReference type="NCBI Taxonomy" id="117903"/>
    <lineage>
        <taxon>Eukaryota</taxon>
        <taxon>Metazoa</taxon>
        <taxon>Spiralia</taxon>
        <taxon>Lophotrochozoa</taxon>
        <taxon>Platyhelminthes</taxon>
        <taxon>Monogenea</taxon>
        <taxon>Polyopisthocotylea</taxon>
        <taxon>Polystomatidea</taxon>
        <taxon>Polystomatidae</taxon>
        <taxon>Protopolystoma</taxon>
    </lineage>
</organism>
<evidence type="ECO:0000313" key="2">
    <source>
        <dbReference type="Proteomes" id="UP000784294"/>
    </source>
</evidence>
<name>A0A3S4ZGS8_9PLAT</name>
<dbReference type="Gene3D" id="1.20.58.60">
    <property type="match status" value="1"/>
</dbReference>
<proteinExistence type="predicted"/>
<evidence type="ECO:0000313" key="1">
    <source>
        <dbReference type="EMBL" id="VEL11143.1"/>
    </source>
</evidence>
<keyword evidence="2" id="KW-1185">Reference proteome</keyword>
<reference evidence="1" key="1">
    <citation type="submission" date="2018-11" db="EMBL/GenBank/DDBJ databases">
        <authorList>
            <consortium name="Pathogen Informatics"/>
        </authorList>
    </citation>
    <scope>NUCLEOTIDE SEQUENCE</scope>
</reference>
<comment type="caution">
    <text evidence="1">The sequence shown here is derived from an EMBL/GenBank/DDBJ whole genome shotgun (WGS) entry which is preliminary data.</text>
</comment>
<dbReference type="SUPFAM" id="SSF46966">
    <property type="entry name" value="Spectrin repeat"/>
    <property type="match status" value="1"/>
</dbReference>
<sequence>MSLADALEVWLREKELLVSANRIGHDVDHCCDLLEKLNQPVSGKQVNTTSMQAFRDLSDRVAANLNASAASATAANRAHSEVNFDILAVNQRTACAYVQSRTSALMSRWSRLADGLACYRATLEAAARLHAINRQAEDLAVQANTIQEKVSLYFGLFEYISVSVFIIIHWQKKVSSKID</sequence>
<accession>A0A3S4ZGS8</accession>
<gene>
    <name evidence="1" type="ORF">PXEA_LOCUS4583</name>
</gene>
<dbReference type="EMBL" id="CAAALY010010956">
    <property type="protein sequence ID" value="VEL11143.1"/>
    <property type="molecule type" value="Genomic_DNA"/>
</dbReference>
<dbReference type="AlphaFoldDB" id="A0A3S4ZGS8"/>
<dbReference type="OrthoDB" id="6257962at2759"/>
<dbReference type="Proteomes" id="UP000784294">
    <property type="component" value="Unassembled WGS sequence"/>
</dbReference>